<feature type="binding site" evidence="10">
    <location>
        <position position="81"/>
    </location>
    <ligand>
        <name>Mn(2+)</name>
        <dbReference type="ChEBI" id="CHEBI:29035"/>
        <label>1</label>
    </ligand>
</feature>
<evidence type="ECO:0000256" key="5">
    <source>
        <dbReference type="ARBA" id="ARBA00023134"/>
    </source>
</evidence>
<evidence type="ECO:0000256" key="11">
    <source>
        <dbReference type="RuleBase" id="RU371113"/>
    </source>
</evidence>
<proteinExistence type="inferred from homology"/>
<evidence type="ECO:0000256" key="1">
    <source>
        <dbReference type="ARBA" id="ARBA00022598"/>
    </source>
</evidence>
<dbReference type="RefSeq" id="WP_127351338.1">
    <property type="nucleotide sequence ID" value="NZ_CP034791.1"/>
</dbReference>
<feature type="binding site" evidence="9">
    <location>
        <begin position="344"/>
        <end position="347"/>
    </location>
    <ligand>
        <name>GMP</name>
        <dbReference type="ChEBI" id="CHEBI:58115"/>
    </ligand>
</feature>
<comment type="similarity">
    <text evidence="11">Belongs to the RtcB family.</text>
</comment>
<dbReference type="InterPro" id="IPR001233">
    <property type="entry name" value="RtcB"/>
</dbReference>
<feature type="binding site" evidence="9">
    <location>
        <begin position="369"/>
        <end position="372"/>
    </location>
    <ligand>
        <name>GMP</name>
        <dbReference type="ChEBI" id="CHEBI:58115"/>
    </ligand>
</feature>
<dbReference type="KEGG" id="ccha:ELD05_03245"/>
<dbReference type="Pfam" id="PF01139">
    <property type="entry name" value="RtcB"/>
    <property type="match status" value="1"/>
</dbReference>
<dbReference type="GO" id="GO:0042245">
    <property type="term" value="P:RNA repair"/>
    <property type="evidence" value="ECO:0007669"/>
    <property type="project" value="UniProtKB-KW"/>
</dbReference>
<keyword evidence="3 9" id="KW-0547">Nucleotide-binding</keyword>
<feature type="binding site" evidence="10">
    <location>
        <position position="210"/>
    </location>
    <ligand>
        <name>Mn(2+)</name>
        <dbReference type="ChEBI" id="CHEBI:29035"/>
        <label>2</label>
    </ligand>
</feature>
<feature type="binding site" evidence="9">
    <location>
        <begin position="298"/>
        <end position="299"/>
    </location>
    <ligand>
        <name>GMP</name>
        <dbReference type="ChEBI" id="CHEBI:58115"/>
    </ligand>
</feature>
<comment type="cofactor">
    <cofactor evidence="10 11">
        <name>Mn(2+)</name>
        <dbReference type="ChEBI" id="CHEBI:29035"/>
    </cofactor>
    <text evidence="10 11">Binds 2 manganese ions per subunit.</text>
</comment>
<dbReference type="GO" id="GO:0003972">
    <property type="term" value="F:RNA ligase (ATP) activity"/>
    <property type="evidence" value="ECO:0007669"/>
    <property type="project" value="TreeGrafter"/>
</dbReference>
<feature type="active site" description="GMP-histidine intermediate" evidence="8">
    <location>
        <position position="369"/>
    </location>
</feature>
<comment type="subunit">
    <text evidence="11">Monomer.</text>
</comment>
<keyword evidence="6 10" id="KW-0464">Manganese</keyword>
<dbReference type="EMBL" id="CP034791">
    <property type="protein sequence ID" value="AZT89745.1"/>
    <property type="molecule type" value="Genomic_DNA"/>
</dbReference>
<evidence type="ECO:0000256" key="10">
    <source>
        <dbReference type="PIRSR" id="PIRSR601233-3"/>
    </source>
</evidence>
<feature type="binding site" evidence="10">
    <location>
        <position position="298"/>
    </location>
    <ligand>
        <name>Mn(2+)</name>
        <dbReference type="ChEBI" id="CHEBI:29035"/>
        <label>2</label>
    </ligand>
</feature>
<dbReference type="GO" id="GO:0005525">
    <property type="term" value="F:GTP binding"/>
    <property type="evidence" value="ECO:0007669"/>
    <property type="project" value="UniProtKB-KW"/>
</dbReference>
<dbReference type="AlphaFoldDB" id="A0A3T0D3E6"/>
<evidence type="ECO:0000256" key="8">
    <source>
        <dbReference type="PIRSR" id="PIRSR601233-1"/>
    </source>
</evidence>
<reference evidence="12 13" key="1">
    <citation type="submission" date="2018-12" db="EMBL/GenBank/DDBJ databases">
        <title>Genome sequence from the cellulolytic species, Caldicellulosiruptor changbaiensis.</title>
        <authorList>
            <person name="Blumer-Schuette S.E."/>
            <person name="Mendoza C."/>
        </authorList>
    </citation>
    <scope>NUCLEOTIDE SEQUENCE [LARGE SCALE GENOMIC DNA]</scope>
    <source>
        <strain evidence="12 13">CBS-Z</strain>
    </source>
</reference>
<keyword evidence="2 10" id="KW-0479">Metal-binding</keyword>
<dbReference type="GO" id="GO:0046872">
    <property type="term" value="F:metal ion binding"/>
    <property type="evidence" value="ECO:0007669"/>
    <property type="project" value="UniProtKB-UniRule"/>
</dbReference>
<feature type="binding site" evidence="10">
    <location>
        <position position="180"/>
    </location>
    <ligand>
        <name>Mn(2+)</name>
        <dbReference type="ChEBI" id="CHEBI:29035"/>
        <label>1</label>
    </ligand>
</feature>
<keyword evidence="1 11" id="KW-0436">Ligase</keyword>
<feature type="binding site" evidence="9">
    <location>
        <begin position="179"/>
        <end position="183"/>
    </location>
    <ligand>
        <name>GMP</name>
        <dbReference type="ChEBI" id="CHEBI:58115"/>
    </ligand>
</feature>
<evidence type="ECO:0000256" key="7">
    <source>
        <dbReference type="ARBA" id="ARBA00047746"/>
    </source>
</evidence>
<dbReference type="SUPFAM" id="SSF103365">
    <property type="entry name" value="Hypothetical protein PH1602"/>
    <property type="match status" value="1"/>
</dbReference>
<evidence type="ECO:0000313" key="12">
    <source>
        <dbReference type="EMBL" id="AZT89745.1"/>
    </source>
</evidence>
<accession>A0A3T0D3E6</accession>
<dbReference type="Gene3D" id="3.90.1860.10">
    <property type="entry name" value="tRNA-splicing ligase RtcB"/>
    <property type="match status" value="1"/>
</dbReference>
<gene>
    <name evidence="11" type="primary">rtcB</name>
    <name evidence="12" type="ORF">ELD05_03245</name>
</gene>
<evidence type="ECO:0000313" key="13">
    <source>
        <dbReference type="Proteomes" id="UP000282930"/>
    </source>
</evidence>
<keyword evidence="4" id="KW-0692">RNA repair</keyword>
<keyword evidence="13" id="KW-1185">Reference proteome</keyword>
<dbReference type="GO" id="GO:0170057">
    <property type="term" value="F:RNA ligase (GTP) activity"/>
    <property type="evidence" value="ECO:0007669"/>
    <property type="project" value="UniProtKB-EC"/>
</dbReference>
<evidence type="ECO:0000256" key="6">
    <source>
        <dbReference type="ARBA" id="ARBA00023211"/>
    </source>
</evidence>
<evidence type="ECO:0000256" key="4">
    <source>
        <dbReference type="ARBA" id="ARBA00022800"/>
    </source>
</evidence>
<organism evidence="12 13">
    <name type="scientific">Caldicellulosiruptor changbaiensis</name>
    <dbReference type="NCBI Taxonomy" id="1222016"/>
    <lineage>
        <taxon>Bacteria</taxon>
        <taxon>Bacillati</taxon>
        <taxon>Bacillota</taxon>
        <taxon>Bacillota incertae sedis</taxon>
        <taxon>Caldicellulosiruptorales</taxon>
        <taxon>Caldicellulosiruptoraceae</taxon>
        <taxon>Caldicellulosiruptor</taxon>
    </lineage>
</organism>
<evidence type="ECO:0000256" key="9">
    <source>
        <dbReference type="PIRSR" id="PIRSR601233-2"/>
    </source>
</evidence>
<dbReference type="EC" id="6.5.1.-" evidence="11"/>
<dbReference type="PANTHER" id="PTHR11118">
    <property type="entry name" value="RNA-SPLICING LIGASE RTCB HOMOLOG"/>
    <property type="match status" value="1"/>
</dbReference>
<protein>
    <recommendedName>
        <fullName evidence="11">tRNA-splicing ligase RtcB</fullName>
        <ecNumber evidence="11">6.5.1.-</ecNumber>
    </recommendedName>
</protein>
<feature type="binding site" evidence="9">
    <location>
        <position position="351"/>
    </location>
    <ligand>
        <name>GMP</name>
        <dbReference type="ChEBI" id="CHEBI:58115"/>
    </ligand>
</feature>
<feature type="binding site" evidence="9">
    <location>
        <position position="448"/>
    </location>
    <ligand>
        <name>GMP</name>
        <dbReference type="ChEBI" id="CHEBI:58115"/>
    </ligand>
</feature>
<comment type="catalytic activity">
    <reaction evidence="7">
        <text>a 3'-end 3'-phospho-ribonucleotide-RNA + a 5'-end dephospho-ribonucleoside-RNA + GTP = a ribonucleotidyl-ribonucleotide-RNA + GMP + diphosphate</text>
        <dbReference type="Rhea" id="RHEA:68076"/>
        <dbReference type="Rhea" id="RHEA-COMP:10463"/>
        <dbReference type="Rhea" id="RHEA-COMP:13936"/>
        <dbReference type="Rhea" id="RHEA-COMP:17355"/>
        <dbReference type="ChEBI" id="CHEBI:33019"/>
        <dbReference type="ChEBI" id="CHEBI:37565"/>
        <dbReference type="ChEBI" id="CHEBI:58115"/>
        <dbReference type="ChEBI" id="CHEBI:83062"/>
        <dbReference type="ChEBI" id="CHEBI:138284"/>
        <dbReference type="ChEBI" id="CHEBI:173118"/>
        <dbReference type="EC" id="6.5.1.8"/>
    </reaction>
</comment>
<keyword evidence="5 9" id="KW-0342">GTP-binding</keyword>
<evidence type="ECO:0000256" key="3">
    <source>
        <dbReference type="ARBA" id="ARBA00022741"/>
    </source>
</evidence>
<dbReference type="GO" id="GO:0006396">
    <property type="term" value="P:RNA processing"/>
    <property type="evidence" value="ECO:0007669"/>
    <property type="project" value="InterPro"/>
</dbReference>
<evidence type="ECO:0000256" key="2">
    <source>
        <dbReference type="ARBA" id="ARBA00022723"/>
    </source>
</evidence>
<sequence>MKKIRDGVYTNDYAIFFMTEEILKELDEGVLQQAKNASQIPNVEFLGYTPDAHIGKGTSIGTIIVWDMSKAWISPTIVGVDIGCGMRLVLTKSYADDVDKNLLKKMMSEIEELIPTGVGKKNKKISLSYAKYEEYLQNTEIDKDISDKMILIHEFDLDTIPDEAYEIGKEQFATLGGGNHFIEFQKLHVIDEVVAKEWGLFEGQLVVMIHSGSRRFGSVIGDYYQRKFKDVMKSKGITTPDPQLTFLPIDNKVAKDYIKAMQSAAIYAKVNRHYMSNFIISILDKHGIDAWVLYDVAHNIAYMERFANREKLVIRKGATRALPQNHYLISNPKFLKTGHPVILPGSMGSSSYLMRGIEDNIISYHTVNHGAGRVLSRNKAKKTISVEEFSKALRQGQENEILINTKNLKDFLDESPQSYKDIDTVINSVITSRLAVPVAKMTPLGVIKGKD</sequence>
<dbReference type="InterPro" id="IPR036025">
    <property type="entry name" value="RtcB-like_sf"/>
</dbReference>
<dbReference type="PANTHER" id="PTHR11118:SF1">
    <property type="entry name" value="RNA-SPLICING LIGASE RTCB HOMOLOG"/>
    <property type="match status" value="1"/>
</dbReference>
<dbReference type="Proteomes" id="UP000282930">
    <property type="component" value="Chromosome"/>
</dbReference>
<name>A0A3T0D3E6_9FIRM</name>